<feature type="domain" description="Transcription elongation factor Eaf N-terminal" evidence="11">
    <location>
        <begin position="16"/>
        <end position="117"/>
    </location>
</feature>
<evidence type="ECO:0000256" key="3">
    <source>
        <dbReference type="ARBA" id="ARBA00021452"/>
    </source>
</evidence>
<comment type="function">
    <text evidence="9">Promotes transcriptional elongation by Su(Tpl)/ELL. Essential for development.</text>
</comment>
<evidence type="ECO:0000259" key="11">
    <source>
        <dbReference type="Pfam" id="PF09816"/>
    </source>
</evidence>
<evidence type="ECO:0000313" key="12">
    <source>
        <dbReference type="EMBL" id="SSX19646.1"/>
    </source>
</evidence>
<dbReference type="OMA" id="TFRYDFM"/>
<dbReference type="PANTHER" id="PTHR15970:SF2">
    <property type="entry name" value="ELL-ASSOCIATED FACTOR EAF"/>
    <property type="match status" value="1"/>
</dbReference>
<dbReference type="GO" id="GO:0032783">
    <property type="term" value="C:super elongation complex"/>
    <property type="evidence" value="ECO:0007669"/>
    <property type="project" value="InterPro"/>
</dbReference>
<dbReference type="PANTHER" id="PTHR15970">
    <property type="entry name" value="ELL-ASSOCIATED FACTOR EAF"/>
    <property type="match status" value="1"/>
</dbReference>
<evidence type="ECO:0000256" key="7">
    <source>
        <dbReference type="ARBA" id="ARBA00023163"/>
    </source>
</evidence>
<feature type="compositionally biased region" description="Low complexity" evidence="10">
    <location>
        <begin position="253"/>
        <end position="271"/>
    </location>
</feature>
<dbReference type="InterPro" id="IPR027093">
    <property type="entry name" value="EAF_fam"/>
</dbReference>
<evidence type="ECO:0000256" key="1">
    <source>
        <dbReference type="ARBA" id="ARBA00004123"/>
    </source>
</evidence>
<gene>
    <name evidence="12" type="primary">CSON015260</name>
</gene>
<feature type="compositionally biased region" description="Polar residues" evidence="10">
    <location>
        <begin position="277"/>
        <end position="288"/>
    </location>
</feature>
<evidence type="ECO:0000256" key="6">
    <source>
        <dbReference type="ARBA" id="ARBA00023159"/>
    </source>
</evidence>
<dbReference type="GO" id="GO:0006368">
    <property type="term" value="P:transcription elongation by RNA polymerase II"/>
    <property type="evidence" value="ECO:0007669"/>
    <property type="project" value="InterPro"/>
</dbReference>
<dbReference type="AlphaFoldDB" id="A0A336LNR2"/>
<evidence type="ECO:0000256" key="2">
    <source>
        <dbReference type="ARBA" id="ARBA00007798"/>
    </source>
</evidence>
<comment type="subcellular location">
    <subcellularLocation>
        <location evidence="1">Nucleus</location>
    </subcellularLocation>
</comment>
<protein>
    <recommendedName>
        <fullName evidence="3">Ell-associated factor Eaf</fullName>
    </recommendedName>
</protein>
<evidence type="ECO:0000256" key="5">
    <source>
        <dbReference type="ARBA" id="ARBA00023015"/>
    </source>
</evidence>
<keyword evidence="8" id="KW-0539">Nucleus</keyword>
<dbReference type="InterPro" id="IPR019194">
    <property type="entry name" value="Tscrpt_elong_fac_Eaf_N"/>
</dbReference>
<evidence type="ECO:0000256" key="10">
    <source>
        <dbReference type="SAM" id="MobiDB-lite"/>
    </source>
</evidence>
<proteinExistence type="inferred from homology"/>
<feature type="compositionally biased region" description="Polar residues" evidence="10">
    <location>
        <begin position="209"/>
        <end position="242"/>
    </location>
</feature>
<feature type="region of interest" description="Disordered" evidence="10">
    <location>
        <begin position="114"/>
        <end position="313"/>
    </location>
</feature>
<dbReference type="EMBL" id="UFQT01000094">
    <property type="protein sequence ID" value="SSX19646.1"/>
    <property type="molecule type" value="Genomic_DNA"/>
</dbReference>
<feature type="compositionally biased region" description="Polar residues" evidence="10">
    <location>
        <begin position="134"/>
        <end position="154"/>
    </location>
</feature>
<dbReference type="Pfam" id="PF09816">
    <property type="entry name" value="EAF"/>
    <property type="match status" value="1"/>
</dbReference>
<reference evidence="12" key="1">
    <citation type="submission" date="2018-07" db="EMBL/GenBank/DDBJ databases">
        <authorList>
            <person name="Quirk P.G."/>
            <person name="Krulwich T.A."/>
        </authorList>
    </citation>
    <scope>NUCLEOTIDE SEQUENCE</scope>
</reference>
<comment type="similarity">
    <text evidence="2">Belongs to the EAF family.</text>
</comment>
<keyword evidence="6" id="KW-0010">Activator</keyword>
<keyword evidence="4" id="KW-0597">Phosphoprotein</keyword>
<organism evidence="12">
    <name type="scientific">Culicoides sonorensis</name>
    <name type="common">Biting midge</name>
    <dbReference type="NCBI Taxonomy" id="179676"/>
    <lineage>
        <taxon>Eukaryota</taxon>
        <taxon>Metazoa</taxon>
        <taxon>Ecdysozoa</taxon>
        <taxon>Arthropoda</taxon>
        <taxon>Hexapoda</taxon>
        <taxon>Insecta</taxon>
        <taxon>Pterygota</taxon>
        <taxon>Neoptera</taxon>
        <taxon>Endopterygota</taxon>
        <taxon>Diptera</taxon>
        <taxon>Nematocera</taxon>
        <taxon>Chironomoidea</taxon>
        <taxon>Ceratopogonidae</taxon>
        <taxon>Ceratopogoninae</taxon>
        <taxon>Culicoides</taxon>
        <taxon>Monoculicoides</taxon>
    </lineage>
</organism>
<feature type="compositionally biased region" description="Polar residues" evidence="10">
    <location>
        <begin position="185"/>
        <end position="195"/>
    </location>
</feature>
<keyword evidence="5" id="KW-0805">Transcription regulation</keyword>
<name>A0A336LNR2_CULSO</name>
<evidence type="ECO:0000256" key="9">
    <source>
        <dbReference type="ARBA" id="ARBA00025617"/>
    </source>
</evidence>
<dbReference type="VEuPathDB" id="VectorBase:CSON015260"/>
<sequence length="313" mass="33892">MSNNFEDRLNLGNDVHPLKLGSSFNNAPSRETFHTIKYDFKPASVDTSKPGKLDVSSNYQVTVTVPHLEGSGVPNTVFKGPTREYSKKDCLLIINRDTNEITLERLTCNVNVKKTRSENTSKPAPVKLPPSMGLENNTQRNSSKTKVSTGSRKQAISFRPKHSPIQSSPSYAHPHKSPSDKAPQWQPNNNLQTLPSIPIIGDDFEPIPSSKTVNNTLPVSLTQPSVSGSTGNSATNTQMNLHNQHHEEVGVLSSSDSSSSGSDSSGSSGSESDSDDQNTQQKRNQPAYSNGAALLNEDLRLSDSNSSDDSDDD</sequence>
<dbReference type="GO" id="GO:0003711">
    <property type="term" value="F:transcription elongation factor activity"/>
    <property type="evidence" value="ECO:0007669"/>
    <property type="project" value="TreeGrafter"/>
</dbReference>
<keyword evidence="7" id="KW-0804">Transcription</keyword>
<evidence type="ECO:0000256" key="8">
    <source>
        <dbReference type="ARBA" id="ARBA00023242"/>
    </source>
</evidence>
<evidence type="ECO:0000256" key="4">
    <source>
        <dbReference type="ARBA" id="ARBA00022553"/>
    </source>
</evidence>
<accession>A0A336LNR2</accession>